<keyword evidence="2" id="KW-1185">Reference proteome</keyword>
<keyword evidence="1" id="KW-0472">Membrane</keyword>
<keyword evidence="1" id="KW-0812">Transmembrane</keyword>
<comment type="caution">
    <text evidence="1">The sequence shown here is derived from an EMBL/GenBank/DDBJ whole genome shotgun (WGS) entry which is preliminary data.</text>
</comment>
<evidence type="ECO:0000313" key="1">
    <source>
        <dbReference type="EMBL" id="PHJ14653.1"/>
    </source>
</evidence>
<dbReference type="RefSeq" id="XP_067916389.1">
    <property type="nucleotide sequence ID" value="XM_068071635.1"/>
</dbReference>
<evidence type="ECO:0000313" key="2">
    <source>
        <dbReference type="Proteomes" id="UP000221165"/>
    </source>
</evidence>
<name>A0A2C6KE38_9APIC</name>
<protein>
    <submittedName>
        <fullName evidence="1">Transmembrane protein</fullName>
    </submittedName>
</protein>
<dbReference type="Proteomes" id="UP000221165">
    <property type="component" value="Unassembled WGS sequence"/>
</dbReference>
<dbReference type="AlphaFoldDB" id="A0A2C6KE38"/>
<organism evidence="1 2">
    <name type="scientific">Cystoisospora suis</name>
    <dbReference type="NCBI Taxonomy" id="483139"/>
    <lineage>
        <taxon>Eukaryota</taxon>
        <taxon>Sar</taxon>
        <taxon>Alveolata</taxon>
        <taxon>Apicomplexa</taxon>
        <taxon>Conoidasida</taxon>
        <taxon>Coccidia</taxon>
        <taxon>Eucoccidiorida</taxon>
        <taxon>Eimeriorina</taxon>
        <taxon>Sarcocystidae</taxon>
        <taxon>Cystoisospora</taxon>
    </lineage>
</organism>
<sequence>FPPPPVDPTGFPRLREDLQLRRELTSLYEETVSRIPFFSHAMKMDLLQYTLEGLIQVSSGTDYTVHTLQFMQVLIEEAFKVPPL</sequence>
<accession>A0A2C6KE38</accession>
<feature type="non-terminal residue" evidence="1">
    <location>
        <position position="84"/>
    </location>
</feature>
<dbReference type="VEuPathDB" id="ToxoDB:CSUI_011537"/>
<dbReference type="GeneID" id="94434846"/>
<feature type="non-terminal residue" evidence="1">
    <location>
        <position position="1"/>
    </location>
</feature>
<gene>
    <name evidence="1" type="ORF">CSUI_011537</name>
</gene>
<dbReference type="EMBL" id="MIGC01013079">
    <property type="protein sequence ID" value="PHJ14653.1"/>
    <property type="molecule type" value="Genomic_DNA"/>
</dbReference>
<proteinExistence type="predicted"/>
<reference evidence="1 2" key="1">
    <citation type="journal article" date="2017" name="Int. J. Parasitol.">
        <title>The genome of the protozoan parasite Cystoisospora suis and a reverse vaccinology approach to identify vaccine candidates.</title>
        <authorList>
            <person name="Palmieri N."/>
            <person name="Shrestha A."/>
            <person name="Ruttkowski B."/>
            <person name="Beck T."/>
            <person name="Vogl C."/>
            <person name="Tomley F."/>
            <person name="Blake D.P."/>
            <person name="Joachim A."/>
        </authorList>
    </citation>
    <scope>NUCLEOTIDE SEQUENCE [LARGE SCALE GENOMIC DNA]</scope>
    <source>
        <strain evidence="1 2">Wien I</strain>
    </source>
</reference>